<dbReference type="PANTHER" id="PTHR30258:SF1">
    <property type="entry name" value="PROTEIN TRANSPORT PROTEIN HOFB HOMOLOG"/>
    <property type="match status" value="1"/>
</dbReference>
<protein>
    <recommendedName>
        <fullName evidence="4">Bacterial type II secretion system protein E domain-containing protein</fullName>
    </recommendedName>
</protein>
<evidence type="ECO:0000256" key="1">
    <source>
        <dbReference type="ARBA" id="ARBA00006611"/>
    </source>
</evidence>
<dbReference type="GO" id="GO:0005524">
    <property type="term" value="F:ATP binding"/>
    <property type="evidence" value="ECO:0007669"/>
    <property type="project" value="UniProtKB-KW"/>
</dbReference>
<dbReference type="Proteomes" id="UP000176865">
    <property type="component" value="Unassembled WGS sequence"/>
</dbReference>
<dbReference type="InterPro" id="IPR001482">
    <property type="entry name" value="T2SS/T4SS_dom"/>
</dbReference>
<evidence type="ECO:0000256" key="2">
    <source>
        <dbReference type="ARBA" id="ARBA00022741"/>
    </source>
</evidence>
<organism evidence="5 6">
    <name type="scientific">Candidatus Campbellbacteria bacterium RIFCSPLOWO2_01_FULL_34_15</name>
    <dbReference type="NCBI Taxonomy" id="1797579"/>
    <lineage>
        <taxon>Bacteria</taxon>
        <taxon>Candidatus Campbelliibacteriota</taxon>
    </lineage>
</organism>
<dbReference type="GO" id="GO:0005886">
    <property type="term" value="C:plasma membrane"/>
    <property type="evidence" value="ECO:0007669"/>
    <property type="project" value="TreeGrafter"/>
</dbReference>
<dbReference type="PROSITE" id="PS00662">
    <property type="entry name" value="T2SP_E"/>
    <property type="match status" value="1"/>
</dbReference>
<comment type="caution">
    <text evidence="5">The sequence shown here is derived from an EMBL/GenBank/DDBJ whole genome shotgun (WGS) entry which is preliminary data.</text>
</comment>
<name>A0A1F5ELP1_9BACT</name>
<comment type="similarity">
    <text evidence="1">Belongs to the GSP E family.</text>
</comment>
<dbReference type="InterPro" id="IPR007831">
    <property type="entry name" value="T2SS_GspE_N"/>
</dbReference>
<dbReference type="Pfam" id="PF00437">
    <property type="entry name" value="T2SSE"/>
    <property type="match status" value="1"/>
</dbReference>
<evidence type="ECO:0000313" key="5">
    <source>
        <dbReference type="EMBL" id="OGD68301.1"/>
    </source>
</evidence>
<dbReference type="CDD" id="cd01129">
    <property type="entry name" value="PulE-GspE-like"/>
    <property type="match status" value="1"/>
</dbReference>
<evidence type="ECO:0000256" key="3">
    <source>
        <dbReference type="ARBA" id="ARBA00022840"/>
    </source>
</evidence>
<dbReference type="InterPro" id="IPR027417">
    <property type="entry name" value="P-loop_NTPase"/>
</dbReference>
<proteinExistence type="inferred from homology"/>
<dbReference type="SUPFAM" id="SSF52540">
    <property type="entry name" value="P-loop containing nucleoside triphosphate hydrolases"/>
    <property type="match status" value="1"/>
</dbReference>
<dbReference type="AlphaFoldDB" id="A0A1F5ELP1"/>
<evidence type="ECO:0000313" key="6">
    <source>
        <dbReference type="Proteomes" id="UP000176865"/>
    </source>
</evidence>
<dbReference type="STRING" id="1797579.A2996_02470"/>
<dbReference type="PANTHER" id="PTHR30258">
    <property type="entry name" value="TYPE II SECRETION SYSTEM PROTEIN GSPE-RELATED"/>
    <property type="match status" value="1"/>
</dbReference>
<dbReference type="Gene3D" id="3.30.450.90">
    <property type="match status" value="1"/>
</dbReference>
<dbReference type="InterPro" id="IPR037257">
    <property type="entry name" value="T2SS_E_N_sf"/>
</dbReference>
<dbReference type="GO" id="GO:0016887">
    <property type="term" value="F:ATP hydrolysis activity"/>
    <property type="evidence" value="ECO:0007669"/>
    <property type="project" value="TreeGrafter"/>
</dbReference>
<dbReference type="EMBL" id="MFAB01000030">
    <property type="protein sequence ID" value="OGD68301.1"/>
    <property type="molecule type" value="Genomic_DNA"/>
</dbReference>
<gene>
    <name evidence="5" type="ORF">A2996_02470</name>
</gene>
<evidence type="ECO:0000259" key="4">
    <source>
        <dbReference type="PROSITE" id="PS00662"/>
    </source>
</evidence>
<sequence length="556" mass="61974">MINFDEEKQTKKLDELHRKEEEDLAKILSEKYGVSYTDLSVTPINTDGLKLISESKARENNIAIFDVLDKKIKIAVISPNNEGAKKIIAELEKEGYTPNIYMVSNQSISKAWDRYKDISYSVETEKGLLNISADTIIHFLGEKKTISEVTTVLEQILKSESSNKISKFFDIVMAGAMALEASDVHIEPEEESAKIRYRLDGILINILEFDPKIYNLLLSRTKLTAGLKLNIKDNAQDGRFSIKLNDIEIEIRTSTMPGAYGESVVFRILNPDAISVPVEALGIEKNLLAILEEEISKPNGMIINTGPTGSGKTTTLYAFLNKIYNSEIKIITIEDPIEYHIKGITQTQTEPEKGYTFAKGLKSALRQDPDVIMVGEIRDAETAETAVHSALTGHLVLSTLHTNNAAGTFPRFIDLGVSPKILGSAVNLTMAQRLVRKLCSCKKEVLIEGKDKDTIERIIKDIDKQKYEITNTEKMFVPVGCEKCNNIGYKGRIGIFEAIKMNAEIEETINNSPSERELKKVAKAQGLLNMNEDGIIKILKGVTSIEELKRVVDLSE</sequence>
<reference evidence="5 6" key="1">
    <citation type="journal article" date="2016" name="Nat. Commun.">
        <title>Thousands of microbial genomes shed light on interconnected biogeochemical processes in an aquifer system.</title>
        <authorList>
            <person name="Anantharaman K."/>
            <person name="Brown C.T."/>
            <person name="Hug L.A."/>
            <person name="Sharon I."/>
            <person name="Castelle C.J."/>
            <person name="Probst A.J."/>
            <person name="Thomas B.C."/>
            <person name="Singh A."/>
            <person name="Wilkins M.J."/>
            <person name="Karaoz U."/>
            <person name="Brodie E.L."/>
            <person name="Williams K.H."/>
            <person name="Hubbard S.S."/>
            <person name="Banfield J.F."/>
        </authorList>
    </citation>
    <scope>NUCLEOTIDE SEQUENCE [LARGE SCALE GENOMIC DNA]</scope>
</reference>
<keyword evidence="3" id="KW-0067">ATP-binding</keyword>
<dbReference type="Gene3D" id="3.40.50.300">
    <property type="entry name" value="P-loop containing nucleotide triphosphate hydrolases"/>
    <property type="match status" value="1"/>
</dbReference>
<keyword evidence="2" id="KW-0547">Nucleotide-binding</keyword>
<dbReference type="Pfam" id="PF05157">
    <property type="entry name" value="MshEN"/>
    <property type="match status" value="1"/>
</dbReference>
<dbReference type="SUPFAM" id="SSF160246">
    <property type="entry name" value="EspE N-terminal domain-like"/>
    <property type="match status" value="1"/>
</dbReference>
<accession>A0A1F5ELP1</accession>
<feature type="domain" description="Bacterial type II secretion system protein E" evidence="4">
    <location>
        <begin position="365"/>
        <end position="379"/>
    </location>
</feature>